<dbReference type="Proteomes" id="UP000186583">
    <property type="component" value="Unassembled WGS sequence"/>
</dbReference>
<dbReference type="SUPFAM" id="SSF52047">
    <property type="entry name" value="RNI-like"/>
    <property type="match status" value="1"/>
</dbReference>
<reference evidence="1 2" key="1">
    <citation type="submission" date="2016-11" db="EMBL/GenBank/DDBJ databases">
        <title>Draft Genome Assembly of Colletotrichum chlorophyti a pathogen of herbaceous plants.</title>
        <authorList>
            <person name="Gan P."/>
            <person name="Narusaka M."/>
            <person name="Tsushima A."/>
            <person name="Narusaka Y."/>
            <person name="Takano Y."/>
            <person name="Shirasu K."/>
        </authorList>
    </citation>
    <scope>NUCLEOTIDE SEQUENCE [LARGE SCALE GENOMIC DNA]</scope>
    <source>
        <strain evidence="1 2">NTL11</strain>
    </source>
</reference>
<protein>
    <recommendedName>
        <fullName evidence="3">F-box domain-containing protein</fullName>
    </recommendedName>
</protein>
<evidence type="ECO:0008006" key="3">
    <source>
        <dbReference type="Google" id="ProtNLM"/>
    </source>
</evidence>
<dbReference type="STRING" id="708187.A0A1Q8RMD5"/>
<organism evidence="1 2">
    <name type="scientific">Colletotrichum chlorophyti</name>
    <dbReference type="NCBI Taxonomy" id="708187"/>
    <lineage>
        <taxon>Eukaryota</taxon>
        <taxon>Fungi</taxon>
        <taxon>Dikarya</taxon>
        <taxon>Ascomycota</taxon>
        <taxon>Pezizomycotina</taxon>
        <taxon>Sordariomycetes</taxon>
        <taxon>Hypocreomycetidae</taxon>
        <taxon>Glomerellales</taxon>
        <taxon>Glomerellaceae</taxon>
        <taxon>Colletotrichum</taxon>
    </lineage>
</organism>
<gene>
    <name evidence="1" type="ORF">CCHL11_08097</name>
</gene>
<proteinExistence type="predicted"/>
<dbReference type="EMBL" id="MPGH01000164">
    <property type="protein sequence ID" value="OLN85505.1"/>
    <property type="molecule type" value="Genomic_DNA"/>
</dbReference>
<comment type="caution">
    <text evidence="1">The sequence shown here is derived from an EMBL/GenBank/DDBJ whole genome shotgun (WGS) entry which is preliminary data.</text>
</comment>
<sequence>MKPVFHSDIWDSVFDQLAQLGYHGTLANCALLTRELSWLALRRLYRQQFLPSRSWGVDSTEQLWATLMLSAPGKEGSLTSHPYLTYVRHLDLLNYLSVFGVRDFPDPGFVARTIQHAGQQQQNTNANNQTPIALDQVTARSMRGPIDPMLLSNLARMTEDSDLRVMLKKLTADTWPNILAAVRSFGELESLSLVFIEGLDASAAGTAMACLPKLKDLLLVQADATKTPALADFIANLKPDQLRSFGCSLSQVQLPVLQALLRHRTLQELSLHFLVRPPLELHRLAELTNLTSLTLSFSFFPTRIAQTRFEEWAAAHRSAIANWLASCANLRSLHVFRMPDLVPAITDALDYLRLERLHIFSTGCHLELYRVLRKQRLEYLFLAECPGGGVVSPSTGWRDRGGFVMDAVAAMPGLRDLRLHTYSPLGWKELEHVASHVPKLETLSFVCRMGEDPTRTLRALASFRHLTNLKVLGLSVFSSRDVLRWIEWTQCHLRPGGFSLSLPSQDRRSWYGGLGVTDCQHYRDPPTERITEMLRFFSVWDRGHDGQGLVWRGNDYDFDEERMYVHVWDDIRGPAEALQLLRGTGPYSPFMGLMADRGNAIASNR</sequence>
<dbReference type="Gene3D" id="3.80.10.10">
    <property type="entry name" value="Ribonuclease Inhibitor"/>
    <property type="match status" value="1"/>
</dbReference>
<name>A0A1Q8RMD5_9PEZI</name>
<keyword evidence="2" id="KW-1185">Reference proteome</keyword>
<evidence type="ECO:0000313" key="2">
    <source>
        <dbReference type="Proteomes" id="UP000186583"/>
    </source>
</evidence>
<dbReference type="OrthoDB" id="10028886at2759"/>
<dbReference type="AlphaFoldDB" id="A0A1Q8RMD5"/>
<accession>A0A1Q8RMD5</accession>
<evidence type="ECO:0000313" key="1">
    <source>
        <dbReference type="EMBL" id="OLN85505.1"/>
    </source>
</evidence>
<dbReference type="InterPro" id="IPR032675">
    <property type="entry name" value="LRR_dom_sf"/>
</dbReference>